<accession>A0AAV7J602</accession>
<dbReference type="AlphaFoldDB" id="A0AAV7J602"/>
<organism evidence="1 2">
    <name type="scientific">Cotesia glomerata</name>
    <name type="common">Lepidopteran parasitic wasp</name>
    <name type="synonym">Apanteles glomeratus</name>
    <dbReference type="NCBI Taxonomy" id="32391"/>
    <lineage>
        <taxon>Eukaryota</taxon>
        <taxon>Metazoa</taxon>
        <taxon>Ecdysozoa</taxon>
        <taxon>Arthropoda</taxon>
        <taxon>Hexapoda</taxon>
        <taxon>Insecta</taxon>
        <taxon>Pterygota</taxon>
        <taxon>Neoptera</taxon>
        <taxon>Endopterygota</taxon>
        <taxon>Hymenoptera</taxon>
        <taxon>Apocrita</taxon>
        <taxon>Ichneumonoidea</taxon>
        <taxon>Braconidae</taxon>
        <taxon>Microgastrinae</taxon>
        <taxon>Cotesia</taxon>
    </lineage>
</organism>
<name>A0AAV7J602_COTGL</name>
<protein>
    <submittedName>
        <fullName evidence="1">Uncharacterized protein</fullName>
    </submittedName>
</protein>
<keyword evidence="2" id="KW-1185">Reference proteome</keyword>
<dbReference type="EMBL" id="JAHXZJ010000001">
    <property type="protein sequence ID" value="KAH0566781.1"/>
    <property type="molecule type" value="Genomic_DNA"/>
</dbReference>
<comment type="caution">
    <text evidence="1">The sequence shown here is derived from an EMBL/GenBank/DDBJ whole genome shotgun (WGS) entry which is preliminary data.</text>
</comment>
<reference evidence="1 2" key="1">
    <citation type="journal article" date="2021" name="J. Hered.">
        <title>A chromosome-level genome assembly of the parasitoid wasp, Cotesia glomerata (Hymenoptera: Braconidae).</title>
        <authorList>
            <person name="Pinto B.J."/>
            <person name="Weis J.J."/>
            <person name="Gamble T."/>
            <person name="Ode P.J."/>
            <person name="Paul R."/>
            <person name="Zaspel J.M."/>
        </authorList>
    </citation>
    <scope>NUCLEOTIDE SEQUENCE [LARGE SCALE GENOMIC DNA]</scope>
    <source>
        <strain evidence="1">CgM1</strain>
    </source>
</reference>
<gene>
    <name evidence="1" type="ORF">KQX54_004141</name>
</gene>
<evidence type="ECO:0000313" key="2">
    <source>
        <dbReference type="Proteomes" id="UP000826195"/>
    </source>
</evidence>
<proteinExistence type="predicted"/>
<evidence type="ECO:0000313" key="1">
    <source>
        <dbReference type="EMBL" id="KAH0566781.1"/>
    </source>
</evidence>
<dbReference type="Proteomes" id="UP000826195">
    <property type="component" value="Unassembled WGS sequence"/>
</dbReference>
<sequence>MFVISEQSECMSMTNQSERSTWYRDTTSVHTSRHQVTRRVITIQACVSMKAKCTSMTNVHPRSVNDSDALRQYVLFTRSGAPPQITPTVRGCVWWLSSD</sequence>